<dbReference type="Gene3D" id="2.20.100.10">
    <property type="entry name" value="Thrombospondin type-1 (TSP1) repeat"/>
    <property type="match status" value="1"/>
</dbReference>
<reference evidence="2 3" key="1">
    <citation type="submission" date="2010-12" db="EMBL/GenBank/DDBJ databases">
        <title>The Genome Sequence of Micromonas pusilla virus SP1.</title>
        <authorList>
            <consortium name="The Broad Institute Genome Sequencing Platform"/>
            <person name="Henn M.R."/>
            <person name="Suttle C."/>
            <person name="Winget D."/>
            <person name="Chan A."/>
            <person name="Levin J."/>
            <person name="Malboeuf C."/>
            <person name="Casali M."/>
            <person name="Russ C."/>
            <person name="Lennon N."/>
            <person name="Chapman S.B."/>
            <person name="Erlich R."/>
            <person name="Young S.K."/>
            <person name="Yandava C."/>
            <person name="Zeng Q."/>
            <person name="Alvarado L."/>
            <person name="Anderson S."/>
            <person name="Berlin A."/>
            <person name="Chen Z."/>
            <person name="Freedman E."/>
            <person name="Gellesch M."/>
            <person name="Goldberg J."/>
            <person name="Green L."/>
            <person name="Griggs A."/>
            <person name="Gujja S."/>
            <person name="Heilman E.R."/>
            <person name="Heiman D."/>
            <person name="Hollinger A."/>
            <person name="Howarth C."/>
            <person name="Larson L."/>
            <person name="Mehta T."/>
            <person name="Pearson M."/>
            <person name="Roberts A."/>
            <person name="Ryan E."/>
            <person name="Saif S."/>
            <person name="Shea T."/>
            <person name="Shenoy N."/>
            <person name="Sisk P."/>
            <person name="Stolte C."/>
            <person name="Sykes S."/>
            <person name="White J."/>
            <person name="Haas B."/>
            <person name="Nusbaum C."/>
            <person name="Birren B."/>
        </authorList>
    </citation>
    <scope>NUCLEOTIDE SEQUENCE [LARGE SCALE GENOMIC DNA]</scope>
    <source>
        <strain evidence="2 3">SP1</strain>
    </source>
</reference>
<name>G9E656_MPSP1</name>
<dbReference type="InterPro" id="IPR036383">
    <property type="entry name" value="TSP1_rpt_sf"/>
</dbReference>
<evidence type="ECO:0000313" key="2">
    <source>
        <dbReference type="EMBL" id="AET84883.1"/>
    </source>
</evidence>
<organismHost>
    <name type="scientific">Micromonas pusilla</name>
    <name type="common">Picoplanktonic green alga</name>
    <name type="synonym">Chromulina pusilla</name>
    <dbReference type="NCBI Taxonomy" id="38833"/>
</organismHost>
<organism evidence="2 3">
    <name type="scientific">Micromonas pusilla virus SP1</name>
    <name type="common">MpV-SP1</name>
    <dbReference type="NCBI Taxonomy" id="373996"/>
    <lineage>
        <taxon>Viruses</taxon>
        <taxon>Varidnaviria</taxon>
        <taxon>Bamfordvirae</taxon>
        <taxon>Nucleocytoviricota</taxon>
        <taxon>Megaviricetes</taxon>
        <taxon>Algavirales</taxon>
        <taxon>Phycodnaviridae</taxon>
        <taxon>Prasinovirus</taxon>
        <taxon>Prasinovirus micromonas</taxon>
    </lineage>
</organism>
<evidence type="ECO:0000313" key="3">
    <source>
        <dbReference type="Proteomes" id="UP000232710"/>
    </source>
</evidence>
<protein>
    <submittedName>
        <fullName evidence="2">Uncharacterized protein</fullName>
    </submittedName>
</protein>
<feature type="compositionally biased region" description="Acidic residues" evidence="1">
    <location>
        <begin position="38"/>
        <end position="52"/>
    </location>
</feature>
<gene>
    <name evidence="2" type="ORF">MPXG_00085</name>
</gene>
<evidence type="ECO:0000256" key="1">
    <source>
        <dbReference type="SAM" id="MobiDB-lite"/>
    </source>
</evidence>
<feature type="region of interest" description="Disordered" evidence="1">
    <location>
        <begin position="36"/>
        <end position="73"/>
    </location>
</feature>
<dbReference type="EMBL" id="JF974320">
    <property type="protein sequence ID" value="AET84883.1"/>
    <property type="molecule type" value="Genomic_DNA"/>
</dbReference>
<accession>G9E656</accession>
<sequence>MKIKYLNKVSMFLAILLLLLLSVAIVMGGYTNVKTKEDGEEQEQEQEPEPEPDSQTTEEVNETEPEPAPEPINCVGKWGEWSPCSVGSIECELNSDGEGGIPPIGVQKRDWITITKAENGGKACVYDINKDGAKVCKGVCNKDVQICYSCGYKNCKVFKIGSGADVSVAAPLNGVTSIKIPYGRKIDFWWRDPEGRVAPPQRVVEATGASGNFEFSPCTPIQIVGLRISEKLPSEY</sequence>
<keyword evidence="3" id="KW-1185">Reference proteome</keyword>
<dbReference type="Proteomes" id="UP000232710">
    <property type="component" value="Segment"/>
</dbReference>
<proteinExistence type="predicted"/>